<dbReference type="Proteomes" id="UP000007819">
    <property type="component" value="Chromosome A1"/>
</dbReference>
<evidence type="ECO:0000256" key="2">
    <source>
        <dbReference type="ARBA" id="ARBA00004123"/>
    </source>
</evidence>
<sequence>MDKLLKAQMILELMSSSSSSDDEMIQELTSFNTKIPKINNFLDIVKDYSDNEFKKHFRMNRSTTILIIGMFKSSPFYPKSDQAMVTARSAELHVLSFLWFASNKCALRDVASRFGLSLSSQFRINDRVMEFLIKIAPSIIKMPKSDAEKESVAKDFEMIALIPHALGCIDGTSITIRTPKHKVKSTYVNRHDIPAITLQGICDGKKRFLDAFTGPPGKIHDARVLKLSGVLDWLPRLCSEKYYLLGDGAYPLRQWLITPYRNIGHFTESQKYFNKKFSATRVKIENTFGLLKGRFRQLTQIDMHEVNKITKFIICCCVLHNLCIDNDDLINYNEYDNEEVIVTDEYVQDITVTDVQLKQAGESKRNNLKEYLLYLNN</sequence>
<evidence type="ECO:0000256" key="3">
    <source>
        <dbReference type="ARBA" id="ARBA00006958"/>
    </source>
</evidence>
<evidence type="ECO:0000259" key="8">
    <source>
        <dbReference type="Pfam" id="PF13359"/>
    </source>
</evidence>
<dbReference type="GO" id="GO:0004518">
    <property type="term" value="F:nuclease activity"/>
    <property type="evidence" value="ECO:0007669"/>
    <property type="project" value="UniProtKB-KW"/>
</dbReference>
<dbReference type="InterPro" id="IPR045249">
    <property type="entry name" value="HARBI1-like"/>
</dbReference>
<evidence type="ECO:0000256" key="7">
    <source>
        <dbReference type="ARBA" id="ARBA00023242"/>
    </source>
</evidence>
<organism evidence="9 10">
    <name type="scientific">Acyrthosiphon pisum</name>
    <name type="common">Pea aphid</name>
    <dbReference type="NCBI Taxonomy" id="7029"/>
    <lineage>
        <taxon>Eukaryota</taxon>
        <taxon>Metazoa</taxon>
        <taxon>Ecdysozoa</taxon>
        <taxon>Arthropoda</taxon>
        <taxon>Hexapoda</taxon>
        <taxon>Insecta</taxon>
        <taxon>Pterygota</taxon>
        <taxon>Neoptera</taxon>
        <taxon>Paraneoptera</taxon>
        <taxon>Hemiptera</taxon>
        <taxon>Sternorrhyncha</taxon>
        <taxon>Aphidomorpha</taxon>
        <taxon>Aphidoidea</taxon>
        <taxon>Aphididae</taxon>
        <taxon>Macrosiphini</taxon>
        <taxon>Acyrthosiphon</taxon>
    </lineage>
</organism>
<dbReference type="RefSeq" id="XP_008186009.1">
    <property type="nucleotide sequence ID" value="XM_008187787.1"/>
</dbReference>
<evidence type="ECO:0000256" key="4">
    <source>
        <dbReference type="ARBA" id="ARBA00022722"/>
    </source>
</evidence>
<proteinExistence type="inferred from homology"/>
<protein>
    <recommendedName>
        <fullName evidence="8">DDE Tnp4 domain-containing protein</fullName>
    </recommendedName>
</protein>
<dbReference type="InterPro" id="IPR027806">
    <property type="entry name" value="HARBI1_dom"/>
</dbReference>
<dbReference type="GO" id="GO:0046872">
    <property type="term" value="F:metal ion binding"/>
    <property type="evidence" value="ECO:0007669"/>
    <property type="project" value="UniProtKB-KW"/>
</dbReference>
<dbReference type="OMA" id="CPQKSDH"/>
<dbReference type="KEGG" id="api:103310229"/>
<dbReference type="AlphaFoldDB" id="A0A8R2B8C1"/>
<keyword evidence="4" id="KW-0540">Nuclease</keyword>
<comment type="similarity">
    <text evidence="3">Belongs to the HARBI1 family.</text>
</comment>
<dbReference type="GO" id="GO:0016787">
    <property type="term" value="F:hydrolase activity"/>
    <property type="evidence" value="ECO:0007669"/>
    <property type="project" value="UniProtKB-KW"/>
</dbReference>
<evidence type="ECO:0000256" key="5">
    <source>
        <dbReference type="ARBA" id="ARBA00022723"/>
    </source>
</evidence>
<reference evidence="9" key="2">
    <citation type="submission" date="2022-06" db="UniProtKB">
        <authorList>
            <consortium name="EnsemblMetazoa"/>
        </authorList>
    </citation>
    <scope>IDENTIFICATION</scope>
</reference>
<feature type="domain" description="DDE Tnp4" evidence="8">
    <location>
        <begin position="169"/>
        <end position="321"/>
    </location>
</feature>
<comment type="cofactor">
    <cofactor evidence="1">
        <name>a divalent metal cation</name>
        <dbReference type="ChEBI" id="CHEBI:60240"/>
    </cofactor>
</comment>
<evidence type="ECO:0000313" key="10">
    <source>
        <dbReference type="Proteomes" id="UP000007819"/>
    </source>
</evidence>
<evidence type="ECO:0000256" key="1">
    <source>
        <dbReference type="ARBA" id="ARBA00001968"/>
    </source>
</evidence>
<dbReference type="PANTHER" id="PTHR22930">
    <property type="match status" value="1"/>
</dbReference>
<dbReference type="PANTHER" id="PTHR22930:SF85">
    <property type="entry name" value="GH03217P-RELATED"/>
    <property type="match status" value="1"/>
</dbReference>
<keyword evidence="6" id="KW-0378">Hydrolase</keyword>
<comment type="subcellular location">
    <subcellularLocation>
        <location evidence="2">Nucleus</location>
    </subcellularLocation>
</comment>
<reference evidence="10" key="1">
    <citation type="submission" date="2010-06" db="EMBL/GenBank/DDBJ databases">
        <authorList>
            <person name="Jiang H."/>
            <person name="Abraham K."/>
            <person name="Ali S."/>
            <person name="Alsbrooks S.L."/>
            <person name="Anim B.N."/>
            <person name="Anosike U.S."/>
            <person name="Attaway T."/>
            <person name="Bandaranaike D.P."/>
            <person name="Battles P.K."/>
            <person name="Bell S.N."/>
            <person name="Bell A.V."/>
            <person name="Beltran B."/>
            <person name="Bickham C."/>
            <person name="Bustamante Y."/>
            <person name="Caleb T."/>
            <person name="Canada A."/>
            <person name="Cardenas V."/>
            <person name="Carter K."/>
            <person name="Chacko J."/>
            <person name="Chandrabose M.N."/>
            <person name="Chavez D."/>
            <person name="Chavez A."/>
            <person name="Chen L."/>
            <person name="Chu H.-S."/>
            <person name="Claassen K.J."/>
            <person name="Cockrell R."/>
            <person name="Collins M."/>
            <person name="Cooper J.A."/>
            <person name="Cree A."/>
            <person name="Curry S.M."/>
            <person name="Da Y."/>
            <person name="Dao M.D."/>
            <person name="Das B."/>
            <person name="Davila M.-L."/>
            <person name="Davy-Carroll L."/>
            <person name="Denson S."/>
            <person name="Dinh H."/>
            <person name="Ebong V.E."/>
            <person name="Edwards J.R."/>
            <person name="Egan A."/>
            <person name="El-Daye J."/>
            <person name="Escobedo L."/>
            <person name="Fernandez S."/>
            <person name="Fernando P.R."/>
            <person name="Flagg N."/>
            <person name="Forbes L.D."/>
            <person name="Fowler R.G."/>
            <person name="Fu Q."/>
            <person name="Gabisi R.A."/>
            <person name="Ganer J."/>
            <person name="Garbino Pronczuk A."/>
            <person name="Garcia R.M."/>
            <person name="Garner T."/>
            <person name="Garrett T.E."/>
            <person name="Gonzalez D.A."/>
            <person name="Hamid H."/>
            <person name="Hawkins E.S."/>
            <person name="Hirani K."/>
            <person name="Hogues M.E."/>
            <person name="Hollins B."/>
            <person name="Hsiao C.-H."/>
            <person name="Jabil R."/>
            <person name="James M.L."/>
            <person name="Jhangiani S.N."/>
            <person name="Johnson B."/>
            <person name="Johnson Q."/>
            <person name="Joshi V."/>
            <person name="Kalu J.B."/>
            <person name="Kam C."/>
            <person name="Kashfia A."/>
            <person name="Keebler J."/>
            <person name="Kisamo H."/>
            <person name="Kovar C.L."/>
            <person name="Lago L.A."/>
            <person name="Lai C.-Y."/>
            <person name="Laidlaw J."/>
            <person name="Lara F."/>
            <person name="Le T.-K."/>
            <person name="Lee S.L."/>
            <person name="Legall F.H."/>
            <person name="Lemon S.J."/>
            <person name="Lewis L.R."/>
            <person name="Li B."/>
            <person name="Liu Y."/>
            <person name="Liu Y.-S."/>
            <person name="Lopez J."/>
            <person name="Lozado R.J."/>
            <person name="Lu J."/>
            <person name="Madu R.C."/>
            <person name="Maheshwari M."/>
            <person name="Maheshwari R."/>
            <person name="Malloy K."/>
            <person name="Martinez E."/>
            <person name="Mathew T."/>
            <person name="Mercado I.C."/>
            <person name="Mercado C."/>
            <person name="Meyer B."/>
            <person name="Montgomery K."/>
            <person name="Morgan M.B."/>
            <person name="Munidasa M."/>
            <person name="Nazareth L.V."/>
            <person name="Nelson J."/>
            <person name="Ng B.M."/>
            <person name="Nguyen N.B."/>
            <person name="Nguyen P.Q."/>
            <person name="Nguyen T."/>
            <person name="Obregon M."/>
            <person name="Okwuonu G.O."/>
            <person name="Onwere C.G."/>
            <person name="Orozco G."/>
            <person name="Parra A."/>
            <person name="Patel S."/>
            <person name="Patil S."/>
            <person name="Perez A."/>
            <person name="Perez Y."/>
            <person name="Pham C."/>
            <person name="Primus E.L."/>
            <person name="Pu L.-L."/>
            <person name="Puazo M."/>
            <person name="Qin X."/>
            <person name="Quiroz J.B."/>
            <person name="Reese J."/>
            <person name="Richards S."/>
            <person name="Rives C.M."/>
            <person name="Robberts R."/>
            <person name="Ruiz S.J."/>
            <person name="Ruiz M.J."/>
            <person name="Santibanez J."/>
            <person name="Schneider B.W."/>
            <person name="Sisson I."/>
            <person name="Smith M."/>
            <person name="Sodergren E."/>
            <person name="Song X.-Z."/>
            <person name="Song B.B."/>
            <person name="Summersgill H."/>
            <person name="Thelus R."/>
            <person name="Thornton R.D."/>
            <person name="Trejos Z.Y."/>
            <person name="Usmani K."/>
            <person name="Vattathil S."/>
            <person name="Villasana D."/>
            <person name="Walker D.L."/>
            <person name="Wang S."/>
            <person name="Wang K."/>
            <person name="White C.S."/>
            <person name="Williams A.C."/>
            <person name="Williamson J."/>
            <person name="Wilson K."/>
            <person name="Woghiren I.O."/>
            <person name="Woodworth J.R."/>
            <person name="Worley K.C."/>
            <person name="Wright R.A."/>
            <person name="Wu W."/>
            <person name="Young L."/>
            <person name="Zhang L."/>
            <person name="Zhang J."/>
            <person name="Zhu Y."/>
            <person name="Muzny D.M."/>
            <person name="Weinstock G."/>
            <person name="Gibbs R.A."/>
        </authorList>
    </citation>
    <scope>NUCLEOTIDE SEQUENCE [LARGE SCALE GENOMIC DNA]</scope>
    <source>
        <strain evidence="10">LSR1</strain>
    </source>
</reference>
<dbReference type="GO" id="GO:0005634">
    <property type="term" value="C:nucleus"/>
    <property type="evidence" value="ECO:0007669"/>
    <property type="project" value="UniProtKB-SubCell"/>
</dbReference>
<keyword evidence="5" id="KW-0479">Metal-binding</keyword>
<keyword evidence="10" id="KW-1185">Reference proteome</keyword>
<keyword evidence="7" id="KW-0539">Nucleus</keyword>
<accession>A0A8R2B8C1</accession>
<dbReference type="EnsemblMetazoa" id="XM_008187787.1">
    <property type="protein sequence ID" value="XP_008186009.1"/>
    <property type="gene ID" value="LOC103310229"/>
</dbReference>
<evidence type="ECO:0000256" key="6">
    <source>
        <dbReference type="ARBA" id="ARBA00022801"/>
    </source>
</evidence>
<dbReference type="Pfam" id="PF13359">
    <property type="entry name" value="DDE_Tnp_4"/>
    <property type="match status" value="1"/>
</dbReference>
<name>A0A8R2B8C1_ACYPI</name>
<dbReference type="OrthoDB" id="6593997at2759"/>
<evidence type="ECO:0000313" key="9">
    <source>
        <dbReference type="EnsemblMetazoa" id="XP_008186009.1"/>
    </source>
</evidence>
<dbReference type="GeneID" id="103310229"/>